<feature type="region of interest" description="Disordered" evidence="1">
    <location>
        <begin position="78"/>
        <end position="113"/>
    </location>
</feature>
<dbReference type="EMBL" id="CP007032">
    <property type="protein sequence ID" value="AHF07274.1"/>
    <property type="molecule type" value="Genomic_DNA"/>
</dbReference>
<dbReference type="AlphaFoldDB" id="W0EDL1"/>
<evidence type="ECO:0000256" key="1">
    <source>
        <dbReference type="SAM" id="MobiDB-lite"/>
    </source>
</evidence>
<keyword evidence="3" id="KW-1185">Reference proteome</keyword>
<dbReference type="eggNOG" id="ENOG50330PI">
    <property type="taxonomic scope" value="Bacteria"/>
</dbReference>
<reference evidence="2 3" key="1">
    <citation type="submission" date="2013-12" db="EMBL/GenBank/DDBJ databases">
        <authorList>
            <consortium name="DOE Joint Genome Institute"/>
            <person name="Smidt H."/>
            <person name="Huntemann M."/>
            <person name="Han J."/>
            <person name="Chen A."/>
            <person name="Kyrpides N."/>
            <person name="Mavromatis K."/>
            <person name="Markowitz V."/>
            <person name="Palaniappan K."/>
            <person name="Ivanova N."/>
            <person name="Schaumberg A."/>
            <person name="Pati A."/>
            <person name="Liolios K."/>
            <person name="Nordberg H.P."/>
            <person name="Cantor M.N."/>
            <person name="Hua S.X."/>
            <person name="Woyke T."/>
        </authorList>
    </citation>
    <scope>NUCLEOTIDE SEQUENCE [LARGE SCALE GENOMIC DNA]</scope>
    <source>
        <strain evidence="3">DSM 15288</strain>
    </source>
</reference>
<name>W0EDL1_9FIRM</name>
<sequence length="113" mass="13225">MRKADFKARIKKIEIVNRVLSDGWAQSIRVILEEIDLTNENLLELKQFMPNEDVVVEITPVQPSLFEDQDIKKLQENPLIQQDDLTHEEEQALSFSEEEEDPNNETLVKGWTF</sequence>
<dbReference type="STRING" id="871968.DESME_09740"/>
<protein>
    <submittedName>
        <fullName evidence="2">Uncharacterized protein</fullName>
    </submittedName>
</protein>
<dbReference type="HOGENOM" id="CLU_153656_0_0_9"/>
<organism evidence="2 3">
    <name type="scientific">Desulfitobacterium metallireducens DSM 15288</name>
    <dbReference type="NCBI Taxonomy" id="871968"/>
    <lineage>
        <taxon>Bacteria</taxon>
        <taxon>Bacillati</taxon>
        <taxon>Bacillota</taxon>
        <taxon>Clostridia</taxon>
        <taxon>Eubacteriales</taxon>
        <taxon>Desulfitobacteriaceae</taxon>
        <taxon>Desulfitobacterium</taxon>
    </lineage>
</organism>
<accession>W0EDL1</accession>
<evidence type="ECO:0000313" key="3">
    <source>
        <dbReference type="Proteomes" id="UP000010847"/>
    </source>
</evidence>
<dbReference type="KEGG" id="dmt:DESME_09740"/>
<proteinExistence type="predicted"/>
<gene>
    <name evidence="2" type="ORF">DESME_09740</name>
</gene>
<evidence type="ECO:0000313" key="2">
    <source>
        <dbReference type="EMBL" id="AHF07274.1"/>
    </source>
</evidence>
<dbReference type="Proteomes" id="UP000010847">
    <property type="component" value="Chromosome"/>
</dbReference>
<dbReference type="RefSeq" id="WP_006716202.1">
    <property type="nucleotide sequence ID" value="NZ_CP007032.1"/>
</dbReference>